<organism evidence="12 13">
    <name type="scientific">Marasmiellus scandens</name>
    <dbReference type="NCBI Taxonomy" id="2682957"/>
    <lineage>
        <taxon>Eukaryota</taxon>
        <taxon>Fungi</taxon>
        <taxon>Dikarya</taxon>
        <taxon>Basidiomycota</taxon>
        <taxon>Agaricomycotina</taxon>
        <taxon>Agaricomycetes</taxon>
        <taxon>Agaricomycetidae</taxon>
        <taxon>Agaricales</taxon>
        <taxon>Marasmiineae</taxon>
        <taxon>Omphalotaceae</taxon>
        <taxon>Marasmiellus</taxon>
    </lineage>
</organism>
<name>A0ABR1JZT6_9AGAR</name>
<comment type="subcellular location">
    <subcellularLocation>
        <location evidence="2">Mitochondrion</location>
    </subcellularLocation>
</comment>
<evidence type="ECO:0000313" key="12">
    <source>
        <dbReference type="EMBL" id="KAK7470123.1"/>
    </source>
</evidence>
<feature type="binding site" evidence="9">
    <location>
        <position position="497"/>
    </location>
    <ligand>
        <name>Zn(2+)</name>
        <dbReference type="ChEBI" id="CHEBI:29105"/>
    </ligand>
</feature>
<evidence type="ECO:0008006" key="14">
    <source>
        <dbReference type="Google" id="ProtNLM"/>
    </source>
</evidence>
<evidence type="ECO:0000259" key="11">
    <source>
        <dbReference type="PROSITE" id="PS51154"/>
    </source>
</evidence>
<dbReference type="PROSITE" id="PS51154">
    <property type="entry name" value="MACRO"/>
    <property type="match status" value="1"/>
</dbReference>
<keyword evidence="6" id="KW-0520">NAD</keyword>
<dbReference type="SUPFAM" id="SSF52949">
    <property type="entry name" value="Macro domain-like"/>
    <property type="match status" value="1"/>
</dbReference>
<dbReference type="InterPro" id="IPR029035">
    <property type="entry name" value="DHS-like_NAD/FAD-binding_dom"/>
</dbReference>
<evidence type="ECO:0000256" key="6">
    <source>
        <dbReference type="ARBA" id="ARBA00023027"/>
    </source>
</evidence>
<keyword evidence="5 9" id="KW-0862">Zinc</keyword>
<feature type="binding site" evidence="9">
    <location>
        <position position="462"/>
    </location>
    <ligand>
        <name>Zn(2+)</name>
        <dbReference type="ChEBI" id="CHEBI:29105"/>
    </ligand>
</feature>
<dbReference type="PANTHER" id="PTHR11106">
    <property type="entry name" value="GANGLIOSIDE INDUCED DIFFERENTIATION ASSOCIATED PROTEIN 2-RELATED"/>
    <property type="match status" value="1"/>
</dbReference>
<accession>A0ABR1JZT6</accession>
<evidence type="ECO:0000256" key="8">
    <source>
        <dbReference type="ARBA" id="ARBA00023295"/>
    </source>
</evidence>
<evidence type="ECO:0000256" key="4">
    <source>
        <dbReference type="ARBA" id="ARBA00022801"/>
    </source>
</evidence>
<dbReference type="CDD" id="cd02908">
    <property type="entry name" value="Macro_OAADPr_deacetylase"/>
    <property type="match status" value="1"/>
</dbReference>
<evidence type="ECO:0000256" key="2">
    <source>
        <dbReference type="ARBA" id="ARBA00004173"/>
    </source>
</evidence>
<evidence type="ECO:0000256" key="9">
    <source>
        <dbReference type="PROSITE-ProRule" id="PRU00236"/>
    </source>
</evidence>
<dbReference type="Proteomes" id="UP001498398">
    <property type="component" value="Unassembled WGS sequence"/>
</dbReference>
<dbReference type="PROSITE" id="PS50305">
    <property type="entry name" value="SIRTUIN"/>
    <property type="match status" value="1"/>
</dbReference>
<comment type="caution">
    <text evidence="9">Lacks conserved residue(s) required for the propagation of feature annotation.</text>
</comment>
<evidence type="ECO:0000313" key="13">
    <source>
        <dbReference type="Proteomes" id="UP001498398"/>
    </source>
</evidence>
<dbReference type="InterPro" id="IPR026590">
    <property type="entry name" value="Ssirtuin_cat_dom"/>
</dbReference>
<keyword evidence="13" id="KW-1185">Reference proteome</keyword>
<feature type="domain" description="Macro" evidence="11">
    <location>
        <begin position="107"/>
        <end position="306"/>
    </location>
</feature>
<evidence type="ECO:0000256" key="5">
    <source>
        <dbReference type="ARBA" id="ARBA00022833"/>
    </source>
</evidence>
<gene>
    <name evidence="12" type="ORF">VKT23_001564</name>
</gene>
<dbReference type="Gene3D" id="3.40.220.10">
    <property type="entry name" value="Leucine Aminopeptidase, subunit E, domain 1"/>
    <property type="match status" value="1"/>
</dbReference>
<keyword evidence="3 9" id="KW-0479">Metal-binding</keyword>
<reference evidence="12 13" key="1">
    <citation type="submission" date="2024-01" db="EMBL/GenBank/DDBJ databases">
        <title>A draft genome for the cacao thread blight pathogen Marasmiellus scandens.</title>
        <authorList>
            <person name="Baruah I.K."/>
            <person name="Leung J."/>
            <person name="Bukari Y."/>
            <person name="Amoako-Attah I."/>
            <person name="Meinhardt L.W."/>
            <person name="Bailey B.A."/>
            <person name="Cohen S.P."/>
        </authorList>
    </citation>
    <scope>NUCLEOTIDE SEQUENCE [LARGE SCALE GENOMIC DNA]</scope>
    <source>
        <strain evidence="12 13">GH-19</strain>
    </source>
</reference>
<evidence type="ECO:0000256" key="1">
    <source>
        <dbReference type="ARBA" id="ARBA00001947"/>
    </source>
</evidence>
<sequence length="613" mass="68094">MSNPSAASAEQALNDALQSLWVESGRKIRRPVACDCGRPHDDGHGLGELTSDPSFLLDLEITRKLSLLRELLTVRYPEPMDEDVLETIEIALKHSNSLRPITDTCTLPVVDTNHPTLGKLALWKGDITTLSATAIVNAANSALLGCFRPEHPCIDNAIHSVAGPRLRFRCAEIVEALPEGDAETGCCLITPGYLLPAEYVLHTVGPVVAGSQPDEEQERDLQSCYRSCLEETEKLTSTDADGKTLVFCCISTGMFGYPPALAVPVAVSTVTEYFEAHPNSTITKVIFNVFLSSDYDLYLNHFRSLTRNSQLLLPVPVPSYAPLEKAISYVSSADALLIFAGAGLSASCGLDYTSRELFNKHFAATARRTGAQCLYSLFGYQFPTQREKWGYYFSHLSFATSWPLRDTPAYDNLKELVSYFSDEDWFVRTSNADGLFRRHGFDTNHLSTPQGDYTWLQCLGNCTEDSVFSMQPFLDAARPYLDTSEQTLSSDEAIPKCPKCGGEMFMCVRADRWFNDVRFREGEKRFTEFLLSCQARKKNLVILEIGSGWNTPSVLRWVSESLVEDKAAKLVRVGLKGSEMVPWSLENTVGVEGDANEVIERLVKAKRKITTMK</sequence>
<comment type="cofactor">
    <cofactor evidence="1">
        <name>Zn(2+)</name>
        <dbReference type="ChEBI" id="CHEBI:29105"/>
    </cofactor>
</comment>
<feature type="domain" description="Deacetylase sirtuin-type" evidence="10">
    <location>
        <begin position="316"/>
        <end position="613"/>
    </location>
</feature>
<dbReference type="Pfam" id="PF01661">
    <property type="entry name" value="Macro"/>
    <property type="match status" value="1"/>
</dbReference>
<feature type="binding site" evidence="9">
    <location>
        <position position="500"/>
    </location>
    <ligand>
        <name>Zn(2+)</name>
        <dbReference type="ChEBI" id="CHEBI:29105"/>
    </ligand>
</feature>
<dbReference type="InterPro" id="IPR043472">
    <property type="entry name" value="Macro_dom-like"/>
</dbReference>
<dbReference type="EMBL" id="JBANRG010000002">
    <property type="protein sequence ID" value="KAK7470123.1"/>
    <property type="molecule type" value="Genomic_DNA"/>
</dbReference>
<dbReference type="PANTHER" id="PTHR11106:SF121">
    <property type="entry name" value="ADP-RIBOSE 1''-PHOSPHATE PHOSPHATASE"/>
    <property type="match status" value="1"/>
</dbReference>
<dbReference type="SUPFAM" id="SSF52467">
    <property type="entry name" value="DHS-like NAD/FAD-binding domain"/>
    <property type="match status" value="1"/>
</dbReference>
<keyword evidence="4" id="KW-0378">Hydrolase</keyword>
<dbReference type="Gene3D" id="3.40.50.1220">
    <property type="entry name" value="TPP-binding domain"/>
    <property type="match status" value="1"/>
</dbReference>
<protein>
    <recommendedName>
        <fullName evidence="14">Protein-ADP-ribose hydrolase</fullName>
    </recommendedName>
</protein>
<keyword evidence="7" id="KW-0496">Mitochondrion</keyword>
<dbReference type="SMART" id="SM00506">
    <property type="entry name" value="A1pp"/>
    <property type="match status" value="1"/>
</dbReference>
<evidence type="ECO:0000256" key="7">
    <source>
        <dbReference type="ARBA" id="ARBA00023128"/>
    </source>
</evidence>
<evidence type="ECO:0000256" key="3">
    <source>
        <dbReference type="ARBA" id="ARBA00022723"/>
    </source>
</evidence>
<proteinExistence type="predicted"/>
<evidence type="ECO:0000259" key="10">
    <source>
        <dbReference type="PROSITE" id="PS50305"/>
    </source>
</evidence>
<keyword evidence="8" id="KW-0326">Glycosidase</keyword>
<feature type="binding site" evidence="9">
    <location>
        <position position="458"/>
    </location>
    <ligand>
        <name>Zn(2+)</name>
        <dbReference type="ChEBI" id="CHEBI:29105"/>
    </ligand>
</feature>
<dbReference type="InterPro" id="IPR002589">
    <property type="entry name" value="Macro_dom"/>
</dbReference>
<comment type="caution">
    <text evidence="12">The sequence shown here is derived from an EMBL/GenBank/DDBJ whole genome shotgun (WGS) entry which is preliminary data.</text>
</comment>